<dbReference type="EMBL" id="JAKOGI010000016">
    <property type="protein sequence ID" value="KAJ8450329.1"/>
    <property type="molecule type" value="Genomic_DNA"/>
</dbReference>
<sequence length="197" mass="21605">MPETIKTDSICNPNGQEKEKIRRKKLAATKIEDTVRTETSAAAQPQFVELRLGTSDPGIAVVSQPSRLISSATGSATGTQVGPTHIAALPAPNVLNFERSKQDKMKGMQNSSLTEMRNVDGVVLKKKVKRKTENLVDGHLRPEKLSSLHGDAKQKLSKHASTPLQSTPHKSSCSQFVLWNDIHGGLWWCYSIAHLML</sequence>
<proteinExistence type="predicted"/>
<reference evidence="2" key="1">
    <citation type="submission" date="2022-04" db="EMBL/GenBank/DDBJ databases">
        <title>Carnegiea gigantea Genome sequencing and assembly v2.</title>
        <authorList>
            <person name="Copetti D."/>
            <person name="Sanderson M.J."/>
            <person name="Burquez A."/>
            <person name="Wojciechowski M.F."/>
        </authorList>
    </citation>
    <scope>NUCLEOTIDE SEQUENCE</scope>
    <source>
        <strain evidence="2">SGP5-SGP5p</strain>
        <tissue evidence="2">Aerial part</tissue>
    </source>
</reference>
<feature type="compositionally biased region" description="Polar residues" evidence="1">
    <location>
        <begin position="159"/>
        <end position="170"/>
    </location>
</feature>
<protein>
    <submittedName>
        <fullName evidence="2">Uncharacterized protein</fullName>
    </submittedName>
</protein>
<comment type="caution">
    <text evidence="2">The sequence shown here is derived from an EMBL/GenBank/DDBJ whole genome shotgun (WGS) entry which is preliminary data.</text>
</comment>
<dbReference type="Proteomes" id="UP001153076">
    <property type="component" value="Unassembled WGS sequence"/>
</dbReference>
<dbReference type="OrthoDB" id="1733978at2759"/>
<feature type="region of interest" description="Disordered" evidence="1">
    <location>
        <begin position="1"/>
        <end position="22"/>
    </location>
</feature>
<name>A0A9Q1QQE3_9CARY</name>
<organism evidence="2 3">
    <name type="scientific">Carnegiea gigantea</name>
    <dbReference type="NCBI Taxonomy" id="171969"/>
    <lineage>
        <taxon>Eukaryota</taxon>
        <taxon>Viridiplantae</taxon>
        <taxon>Streptophyta</taxon>
        <taxon>Embryophyta</taxon>
        <taxon>Tracheophyta</taxon>
        <taxon>Spermatophyta</taxon>
        <taxon>Magnoliopsida</taxon>
        <taxon>eudicotyledons</taxon>
        <taxon>Gunneridae</taxon>
        <taxon>Pentapetalae</taxon>
        <taxon>Caryophyllales</taxon>
        <taxon>Cactineae</taxon>
        <taxon>Cactaceae</taxon>
        <taxon>Cactoideae</taxon>
        <taxon>Echinocereeae</taxon>
        <taxon>Carnegiea</taxon>
    </lineage>
</organism>
<keyword evidence="3" id="KW-1185">Reference proteome</keyword>
<feature type="region of interest" description="Disordered" evidence="1">
    <location>
        <begin position="138"/>
        <end position="170"/>
    </location>
</feature>
<evidence type="ECO:0000256" key="1">
    <source>
        <dbReference type="SAM" id="MobiDB-lite"/>
    </source>
</evidence>
<accession>A0A9Q1QQE3</accession>
<feature type="compositionally biased region" description="Basic and acidic residues" evidence="1">
    <location>
        <begin position="138"/>
        <end position="154"/>
    </location>
</feature>
<dbReference type="AlphaFoldDB" id="A0A9Q1QQE3"/>
<gene>
    <name evidence="2" type="ORF">Cgig2_004786</name>
</gene>
<evidence type="ECO:0000313" key="3">
    <source>
        <dbReference type="Proteomes" id="UP001153076"/>
    </source>
</evidence>
<evidence type="ECO:0000313" key="2">
    <source>
        <dbReference type="EMBL" id="KAJ8450329.1"/>
    </source>
</evidence>